<dbReference type="PANTHER" id="PTHR30629:SF2">
    <property type="entry name" value="PROPHAGE INTEGRASE INTS-RELATED"/>
    <property type="match status" value="1"/>
</dbReference>
<feature type="domain" description="Tyr recombinase" evidence="6">
    <location>
        <begin position="215"/>
        <end position="400"/>
    </location>
</feature>
<accession>A0A1X7DKW0</accession>
<dbReference type="Pfam" id="PF22022">
    <property type="entry name" value="Phage_int_M"/>
    <property type="match status" value="1"/>
</dbReference>
<dbReference type="InterPro" id="IPR050808">
    <property type="entry name" value="Phage_Integrase"/>
</dbReference>
<dbReference type="InterPro" id="IPR010998">
    <property type="entry name" value="Integrase_recombinase_N"/>
</dbReference>
<dbReference type="Pfam" id="PF00589">
    <property type="entry name" value="Phage_integrase"/>
    <property type="match status" value="1"/>
</dbReference>
<keyword evidence="4" id="KW-0233">DNA recombination</keyword>
<evidence type="ECO:0000313" key="7">
    <source>
        <dbReference type="EMBL" id="SMF17309.1"/>
    </source>
</evidence>
<evidence type="ECO:0000256" key="3">
    <source>
        <dbReference type="ARBA" id="ARBA00023125"/>
    </source>
</evidence>
<sequence>MLTDLELRALKPAGRIYKVADQRGLYVAVTLSGVISFRFDYRLNGRRETLVIGRYDPRLPARGVREMQDLSFGMSLSLAEARLLLERARREVEQGVSPSRSKVEKRVEAAEALTFGKWAEKYFAEASLAESTRAMRKSVYDRNLATEFGRLKLEEISPSRLMARCEKIKERGAAAPAVQARDIVLQIYCFVQARGLKVDNPAEAIRPSAIARFKPRDRALAPAEIHVFFKALERTPTLPTLRLAVRFLLLTMVRKSEFILATWEEVDFNAALWTIPKDRMKAGRPHNVYLSQRALDILVAFKTCFGASSYLHPGRYETELPISAATLNRVIDAAVKIVRESGQEDFESFSVHDLRRTASTQLHEAGFNSDWIEKCLAHEQRGVRAVYNKAEYAEQRRSMLQAWADMLEGWIETDPETDTTTQRRPVEVGPRLRSSESLPVDVEH</sequence>
<dbReference type="InterPro" id="IPR013762">
    <property type="entry name" value="Integrase-like_cat_sf"/>
</dbReference>
<feature type="region of interest" description="Disordered" evidence="5">
    <location>
        <begin position="413"/>
        <end position="444"/>
    </location>
</feature>
<comment type="similarity">
    <text evidence="1">Belongs to the 'phage' integrase family.</text>
</comment>
<dbReference type="GO" id="GO:0006310">
    <property type="term" value="P:DNA recombination"/>
    <property type="evidence" value="ECO:0007669"/>
    <property type="project" value="UniProtKB-KW"/>
</dbReference>
<reference evidence="8" key="1">
    <citation type="submission" date="2017-04" db="EMBL/GenBank/DDBJ databases">
        <authorList>
            <person name="Varghese N."/>
            <person name="Submissions S."/>
        </authorList>
    </citation>
    <scope>NUCLEOTIDE SEQUENCE [LARGE SCALE GENOMIC DNA]</scope>
    <source>
        <strain evidence="8">Ballard 720</strain>
    </source>
</reference>
<evidence type="ECO:0000313" key="8">
    <source>
        <dbReference type="Proteomes" id="UP000192911"/>
    </source>
</evidence>
<keyword evidence="8" id="KW-1185">Reference proteome</keyword>
<evidence type="ECO:0000256" key="1">
    <source>
        <dbReference type="ARBA" id="ARBA00008857"/>
    </source>
</evidence>
<evidence type="ECO:0000259" key="6">
    <source>
        <dbReference type="PROSITE" id="PS51898"/>
    </source>
</evidence>
<organism evidence="7 8">
    <name type="scientific">Trinickia caryophylli</name>
    <name type="common">Paraburkholderia caryophylli</name>
    <dbReference type="NCBI Taxonomy" id="28094"/>
    <lineage>
        <taxon>Bacteria</taxon>
        <taxon>Pseudomonadati</taxon>
        <taxon>Pseudomonadota</taxon>
        <taxon>Betaproteobacteria</taxon>
        <taxon>Burkholderiales</taxon>
        <taxon>Burkholderiaceae</taxon>
        <taxon>Trinickia</taxon>
    </lineage>
</organism>
<keyword evidence="3" id="KW-0238">DNA-binding</keyword>
<dbReference type="SUPFAM" id="SSF56349">
    <property type="entry name" value="DNA breaking-rejoining enzymes"/>
    <property type="match status" value="1"/>
</dbReference>
<dbReference type="STRING" id="28094.SAMN06295900_103346"/>
<name>A0A1X7DKW0_TRICW</name>
<dbReference type="PROSITE" id="PS51898">
    <property type="entry name" value="TYR_RECOMBINASE"/>
    <property type="match status" value="1"/>
</dbReference>
<dbReference type="GO" id="GO:0003677">
    <property type="term" value="F:DNA binding"/>
    <property type="evidence" value="ECO:0007669"/>
    <property type="project" value="UniProtKB-KW"/>
</dbReference>
<dbReference type="AlphaFoldDB" id="A0A1X7DKW0"/>
<dbReference type="RefSeq" id="WP_085226126.1">
    <property type="nucleotide sequence ID" value="NZ_BSQD01000003.1"/>
</dbReference>
<dbReference type="EMBL" id="FXAH01000003">
    <property type="protein sequence ID" value="SMF17309.1"/>
    <property type="molecule type" value="Genomic_DNA"/>
</dbReference>
<evidence type="ECO:0000256" key="2">
    <source>
        <dbReference type="ARBA" id="ARBA00022908"/>
    </source>
</evidence>
<dbReference type="Proteomes" id="UP000192911">
    <property type="component" value="Unassembled WGS sequence"/>
</dbReference>
<dbReference type="InterPro" id="IPR002104">
    <property type="entry name" value="Integrase_catalytic"/>
</dbReference>
<dbReference type="CDD" id="cd00801">
    <property type="entry name" value="INT_P4_C"/>
    <property type="match status" value="1"/>
</dbReference>
<dbReference type="InterPro" id="IPR011010">
    <property type="entry name" value="DNA_brk_join_enz"/>
</dbReference>
<evidence type="ECO:0000256" key="4">
    <source>
        <dbReference type="ARBA" id="ARBA00023172"/>
    </source>
</evidence>
<dbReference type="GeneID" id="95548443"/>
<gene>
    <name evidence="7" type="ORF">SAMN06295900_103346</name>
</gene>
<dbReference type="GO" id="GO:0015074">
    <property type="term" value="P:DNA integration"/>
    <property type="evidence" value="ECO:0007669"/>
    <property type="project" value="UniProtKB-KW"/>
</dbReference>
<dbReference type="Gene3D" id="1.10.150.130">
    <property type="match status" value="1"/>
</dbReference>
<dbReference type="Gene3D" id="3.30.160.390">
    <property type="entry name" value="Integrase, DNA-binding domain"/>
    <property type="match status" value="1"/>
</dbReference>
<dbReference type="PANTHER" id="PTHR30629">
    <property type="entry name" value="PROPHAGE INTEGRASE"/>
    <property type="match status" value="1"/>
</dbReference>
<dbReference type="InterPro" id="IPR053876">
    <property type="entry name" value="Phage_int_M"/>
</dbReference>
<dbReference type="InterPro" id="IPR038488">
    <property type="entry name" value="Integrase_DNA-bd_sf"/>
</dbReference>
<evidence type="ECO:0000256" key="5">
    <source>
        <dbReference type="SAM" id="MobiDB-lite"/>
    </source>
</evidence>
<keyword evidence="2" id="KW-0229">DNA integration</keyword>
<protein>
    <submittedName>
        <fullName evidence="7">Integrase</fullName>
    </submittedName>
</protein>
<dbReference type="InterPro" id="IPR025166">
    <property type="entry name" value="Integrase_DNA_bind_dom"/>
</dbReference>
<proteinExistence type="inferred from homology"/>
<dbReference type="Pfam" id="PF13356">
    <property type="entry name" value="Arm-DNA-bind_3"/>
    <property type="match status" value="1"/>
</dbReference>
<dbReference type="Gene3D" id="1.10.443.10">
    <property type="entry name" value="Intergrase catalytic core"/>
    <property type="match status" value="1"/>
</dbReference>